<dbReference type="Proteomes" id="UP001176961">
    <property type="component" value="Unassembled WGS sequence"/>
</dbReference>
<comment type="caution">
    <text evidence="1">The sequence shown here is derived from an EMBL/GenBank/DDBJ whole genome shotgun (WGS) entry which is preliminary data.</text>
</comment>
<organism evidence="1 2">
    <name type="scientific">Cylicocyclus nassatus</name>
    <name type="common">Nematode worm</name>
    <dbReference type="NCBI Taxonomy" id="53992"/>
    <lineage>
        <taxon>Eukaryota</taxon>
        <taxon>Metazoa</taxon>
        <taxon>Ecdysozoa</taxon>
        <taxon>Nematoda</taxon>
        <taxon>Chromadorea</taxon>
        <taxon>Rhabditida</taxon>
        <taxon>Rhabditina</taxon>
        <taxon>Rhabditomorpha</taxon>
        <taxon>Strongyloidea</taxon>
        <taxon>Strongylidae</taxon>
        <taxon>Cylicocyclus</taxon>
    </lineage>
</organism>
<gene>
    <name evidence="1" type="ORF">CYNAS_LOCUS7178</name>
</gene>
<protein>
    <submittedName>
        <fullName evidence="1">Uncharacterized protein</fullName>
    </submittedName>
</protein>
<evidence type="ECO:0000313" key="1">
    <source>
        <dbReference type="EMBL" id="CAJ0595195.1"/>
    </source>
</evidence>
<proteinExistence type="predicted"/>
<sequence length="66" mass="7405">MYAKLKQKNPMDYCRLYCLARLGTNKARIAFERALELQNDNSGAGESGCLGPSCQPLLLQRRNEQG</sequence>
<reference evidence="1" key="1">
    <citation type="submission" date="2023-07" db="EMBL/GenBank/DDBJ databases">
        <authorList>
            <consortium name="CYATHOMIX"/>
        </authorList>
    </citation>
    <scope>NUCLEOTIDE SEQUENCE</scope>
    <source>
        <strain evidence="1">N/A</strain>
    </source>
</reference>
<evidence type="ECO:0000313" key="2">
    <source>
        <dbReference type="Proteomes" id="UP001176961"/>
    </source>
</evidence>
<accession>A0AA36GN56</accession>
<dbReference type="EMBL" id="CATQJL010000112">
    <property type="protein sequence ID" value="CAJ0595195.1"/>
    <property type="molecule type" value="Genomic_DNA"/>
</dbReference>
<keyword evidence="2" id="KW-1185">Reference proteome</keyword>
<dbReference type="AlphaFoldDB" id="A0AA36GN56"/>
<name>A0AA36GN56_CYLNA</name>